<feature type="compositionally biased region" description="Polar residues" evidence="1">
    <location>
        <begin position="240"/>
        <end position="250"/>
    </location>
</feature>
<dbReference type="EMBL" id="JH711585">
    <property type="protein sequence ID" value="EIW76741.1"/>
    <property type="molecule type" value="Genomic_DNA"/>
</dbReference>
<organism evidence="2 3">
    <name type="scientific">Coniophora puteana (strain RWD-64-598)</name>
    <name type="common">Brown rot fungus</name>
    <dbReference type="NCBI Taxonomy" id="741705"/>
    <lineage>
        <taxon>Eukaryota</taxon>
        <taxon>Fungi</taxon>
        <taxon>Dikarya</taxon>
        <taxon>Basidiomycota</taxon>
        <taxon>Agaricomycotina</taxon>
        <taxon>Agaricomycetes</taxon>
        <taxon>Agaricomycetidae</taxon>
        <taxon>Boletales</taxon>
        <taxon>Coniophorineae</taxon>
        <taxon>Coniophoraceae</taxon>
        <taxon>Coniophora</taxon>
    </lineage>
</organism>
<feature type="region of interest" description="Disordered" evidence="1">
    <location>
        <begin position="193"/>
        <end position="293"/>
    </location>
</feature>
<gene>
    <name evidence="2" type="ORF">CONPUDRAFT_157912</name>
</gene>
<reference evidence="3" key="1">
    <citation type="journal article" date="2012" name="Science">
        <title>The Paleozoic origin of enzymatic lignin decomposition reconstructed from 31 fungal genomes.</title>
        <authorList>
            <person name="Floudas D."/>
            <person name="Binder M."/>
            <person name="Riley R."/>
            <person name="Barry K."/>
            <person name="Blanchette R.A."/>
            <person name="Henrissat B."/>
            <person name="Martinez A.T."/>
            <person name="Otillar R."/>
            <person name="Spatafora J.W."/>
            <person name="Yadav J.S."/>
            <person name="Aerts A."/>
            <person name="Benoit I."/>
            <person name="Boyd A."/>
            <person name="Carlson A."/>
            <person name="Copeland A."/>
            <person name="Coutinho P.M."/>
            <person name="de Vries R.P."/>
            <person name="Ferreira P."/>
            <person name="Findley K."/>
            <person name="Foster B."/>
            <person name="Gaskell J."/>
            <person name="Glotzer D."/>
            <person name="Gorecki P."/>
            <person name="Heitman J."/>
            <person name="Hesse C."/>
            <person name="Hori C."/>
            <person name="Igarashi K."/>
            <person name="Jurgens J.A."/>
            <person name="Kallen N."/>
            <person name="Kersten P."/>
            <person name="Kohler A."/>
            <person name="Kuees U."/>
            <person name="Kumar T.K.A."/>
            <person name="Kuo A."/>
            <person name="LaButti K."/>
            <person name="Larrondo L.F."/>
            <person name="Lindquist E."/>
            <person name="Ling A."/>
            <person name="Lombard V."/>
            <person name="Lucas S."/>
            <person name="Lundell T."/>
            <person name="Martin R."/>
            <person name="McLaughlin D.J."/>
            <person name="Morgenstern I."/>
            <person name="Morin E."/>
            <person name="Murat C."/>
            <person name="Nagy L.G."/>
            <person name="Nolan M."/>
            <person name="Ohm R.A."/>
            <person name="Patyshakuliyeva A."/>
            <person name="Rokas A."/>
            <person name="Ruiz-Duenas F.J."/>
            <person name="Sabat G."/>
            <person name="Salamov A."/>
            <person name="Samejima M."/>
            <person name="Schmutz J."/>
            <person name="Slot J.C."/>
            <person name="St John F."/>
            <person name="Stenlid J."/>
            <person name="Sun H."/>
            <person name="Sun S."/>
            <person name="Syed K."/>
            <person name="Tsang A."/>
            <person name="Wiebenga A."/>
            <person name="Young D."/>
            <person name="Pisabarro A."/>
            <person name="Eastwood D.C."/>
            <person name="Martin F."/>
            <person name="Cullen D."/>
            <person name="Grigoriev I.V."/>
            <person name="Hibbett D.S."/>
        </authorList>
    </citation>
    <scope>NUCLEOTIDE SEQUENCE [LARGE SCALE GENOMIC DNA]</scope>
    <source>
        <strain evidence="3">RWD-64-598 SS2</strain>
    </source>
</reference>
<feature type="compositionally biased region" description="Polar residues" evidence="1">
    <location>
        <begin position="282"/>
        <end position="293"/>
    </location>
</feature>
<dbReference type="AlphaFoldDB" id="A0A5M3MDV1"/>
<dbReference type="Proteomes" id="UP000053558">
    <property type="component" value="Unassembled WGS sequence"/>
</dbReference>
<evidence type="ECO:0000256" key="1">
    <source>
        <dbReference type="SAM" id="MobiDB-lite"/>
    </source>
</evidence>
<dbReference type="GeneID" id="19203831"/>
<dbReference type="OrthoDB" id="3033638at2759"/>
<protein>
    <submittedName>
        <fullName evidence="2">Uncharacterized protein</fullName>
    </submittedName>
</protein>
<accession>A0A5M3MDV1</accession>
<keyword evidence="3" id="KW-1185">Reference proteome</keyword>
<comment type="caution">
    <text evidence="2">The sequence shown here is derived from an EMBL/GenBank/DDBJ whole genome shotgun (WGS) entry which is preliminary data.</text>
</comment>
<feature type="compositionally biased region" description="Basic residues" evidence="1">
    <location>
        <begin position="256"/>
        <end position="268"/>
    </location>
</feature>
<dbReference type="OMA" id="ETCITER"/>
<dbReference type="KEGG" id="cput:CONPUDRAFT_157912"/>
<evidence type="ECO:0000313" key="3">
    <source>
        <dbReference type="Proteomes" id="UP000053558"/>
    </source>
</evidence>
<feature type="compositionally biased region" description="Polar residues" evidence="1">
    <location>
        <begin position="213"/>
        <end position="224"/>
    </location>
</feature>
<evidence type="ECO:0000313" key="2">
    <source>
        <dbReference type="EMBL" id="EIW76741.1"/>
    </source>
</evidence>
<name>A0A5M3MDV1_CONPW</name>
<proteinExistence type="predicted"/>
<dbReference type="RefSeq" id="XP_007773104.1">
    <property type="nucleotide sequence ID" value="XM_007774914.1"/>
</dbReference>
<sequence>MHKDRKNRVLAAHNVLLAAFQDTDKTTQSITSELRKLHIRTGDKALLMVVRSNIDHYNKAFTFKTNCAVSFINSAFRMTVEDLATRFEGYCISGVKGLAHNQTNATQAKKITAVVPFKPSWMYYVNFNTNVAEKYHVICENWSAGSRFISPSNMNTHELEVIHSTFAMGLTRLRRMPDKEFLQWANCQATAHQGSAVPEGSTSPTAHPPPDSVSFTNADENTQHPGIPLSAPALIDLPTPQWTGVTQNGQEMVIAKRPRKPQANKGKQHGPQQNPRNKRSKSTINTPAIDTPS</sequence>